<dbReference type="Gene3D" id="3.40.190.10">
    <property type="entry name" value="Periplasmic binding protein-like II"/>
    <property type="match status" value="2"/>
</dbReference>
<evidence type="ECO:0000313" key="2">
    <source>
        <dbReference type="EMBL" id="MFK7161033.1"/>
    </source>
</evidence>
<evidence type="ECO:0000313" key="3">
    <source>
        <dbReference type="Proteomes" id="UP001621714"/>
    </source>
</evidence>
<proteinExistence type="predicted"/>
<name>A0ABW8PXM6_9GAMM</name>
<evidence type="ECO:0000256" key="1">
    <source>
        <dbReference type="SAM" id="SignalP"/>
    </source>
</evidence>
<keyword evidence="1" id="KW-0732">Signal</keyword>
<dbReference type="PANTHER" id="PTHR35841">
    <property type="entry name" value="PHOSPHONATES-BINDING PERIPLASMIC PROTEIN"/>
    <property type="match status" value="1"/>
</dbReference>
<keyword evidence="3" id="KW-1185">Reference proteome</keyword>
<comment type="caution">
    <text evidence="2">The sequence shown here is derived from an EMBL/GenBank/DDBJ whole genome shotgun (WGS) entry which is preliminary data.</text>
</comment>
<dbReference type="RefSeq" id="WP_405339322.1">
    <property type="nucleotide sequence ID" value="NZ_JBANFI010000004.1"/>
</dbReference>
<dbReference type="EMBL" id="JBANFI010000004">
    <property type="protein sequence ID" value="MFK7161033.1"/>
    <property type="molecule type" value="Genomic_DNA"/>
</dbReference>
<dbReference type="Proteomes" id="UP001621714">
    <property type="component" value="Unassembled WGS sequence"/>
</dbReference>
<reference evidence="2 3" key="1">
    <citation type="submission" date="2024-02" db="EMBL/GenBank/DDBJ databases">
        <title>Marinospirillum sp. MEB 164 isolated from Lonar lake sediment.</title>
        <authorList>
            <person name="Joshi A."/>
            <person name="Thite S."/>
        </authorList>
    </citation>
    <scope>NUCLEOTIDE SEQUENCE [LARGE SCALE GENOMIC DNA]</scope>
    <source>
        <strain evidence="2 3">MEB164</strain>
    </source>
</reference>
<accession>A0ABW8PXM6</accession>
<protein>
    <submittedName>
        <fullName evidence="2">PhnD/SsuA/transferrin family substrate-binding protein</fullName>
    </submittedName>
</protein>
<organism evidence="2 3">
    <name type="scientific">Marinospirillum alkalitolerans</name>
    <dbReference type="NCBI Taxonomy" id="3123374"/>
    <lineage>
        <taxon>Bacteria</taxon>
        <taxon>Pseudomonadati</taxon>
        <taxon>Pseudomonadota</taxon>
        <taxon>Gammaproteobacteria</taxon>
        <taxon>Oceanospirillales</taxon>
        <taxon>Oceanospirillaceae</taxon>
        <taxon>Marinospirillum</taxon>
    </lineage>
</organism>
<feature type="chain" id="PRO_5046245419" evidence="1">
    <location>
        <begin position="18"/>
        <end position="276"/>
    </location>
</feature>
<dbReference type="SUPFAM" id="SSF53850">
    <property type="entry name" value="Periplasmic binding protein-like II"/>
    <property type="match status" value="1"/>
</dbReference>
<dbReference type="PANTHER" id="PTHR35841:SF1">
    <property type="entry name" value="PHOSPHONATES-BINDING PERIPLASMIC PROTEIN"/>
    <property type="match status" value="1"/>
</dbReference>
<feature type="signal peptide" evidence="1">
    <location>
        <begin position="1"/>
        <end position="17"/>
    </location>
</feature>
<sequence>MLALVLLWMMSCVTAQANTYRFAPLPMQEPEQIAREVLPMLAYLEAETGLRFELVYSESYEELIQLFAQGDIDLSYLGPLPYVRLQARLAEIEPLVVFREAQGAALYTCALVHFAGDPLPVDEQAECYALTQPLSTCGFLATASLLRDREVDLHQACYCYLGRHDQVALAVVRGEFAMGGLKTQIAKRFAHLGLAVLAETPPLPSFALVANQQTMTSSDRAQLQRVLLELDPERDADLMSSWGPALRYGTQAIEDADYAPVRALLQDIAIPEECNR</sequence>
<gene>
    <name evidence="2" type="ORF">V6U78_08295</name>
</gene>
<dbReference type="Pfam" id="PF12974">
    <property type="entry name" value="Phosphonate-bd"/>
    <property type="match status" value="1"/>
</dbReference>